<accession>A0A917CXD9</accession>
<evidence type="ECO:0000313" key="5">
    <source>
        <dbReference type="EMBL" id="GGG01792.1"/>
    </source>
</evidence>
<dbReference type="InterPro" id="IPR054613">
    <property type="entry name" value="Peptidase_S78_dom"/>
</dbReference>
<feature type="domain" description="Prohead serine protease" evidence="4">
    <location>
        <begin position="22"/>
        <end position="159"/>
    </location>
</feature>
<sequence>MSSNIVHRAAPVDLELRGSDGRTVVGICAPFDQPADIAEHGFRFTETIRRGSFTKTIAERGDRVKFLAQHDARSMPLGRATLLREDAAGLYGEFRVSKTQAGDEVLELINDGALDALSVGMRVIAETWTSNRSARSITEIALAEVSAVNFGAYSGAVILGTRSQSDNVISPEQAARRLRLLDL</sequence>
<evidence type="ECO:0000256" key="2">
    <source>
        <dbReference type="ARBA" id="ARBA00022670"/>
    </source>
</evidence>
<dbReference type="EMBL" id="BMCU01000002">
    <property type="protein sequence ID" value="GGG01792.1"/>
    <property type="molecule type" value="Genomic_DNA"/>
</dbReference>
<organism evidence="5 6">
    <name type="scientific">Rhodococcoides trifolii</name>
    <dbReference type="NCBI Taxonomy" id="908250"/>
    <lineage>
        <taxon>Bacteria</taxon>
        <taxon>Bacillati</taxon>
        <taxon>Actinomycetota</taxon>
        <taxon>Actinomycetes</taxon>
        <taxon>Mycobacteriales</taxon>
        <taxon>Nocardiaceae</taxon>
        <taxon>Rhodococcoides</taxon>
    </lineage>
</organism>
<dbReference type="GO" id="GO:0008233">
    <property type="term" value="F:peptidase activity"/>
    <property type="evidence" value="ECO:0007669"/>
    <property type="project" value="UniProtKB-KW"/>
</dbReference>
<evidence type="ECO:0000313" key="6">
    <source>
        <dbReference type="Proteomes" id="UP000654257"/>
    </source>
</evidence>
<proteinExistence type="predicted"/>
<evidence type="ECO:0000256" key="3">
    <source>
        <dbReference type="ARBA" id="ARBA00022801"/>
    </source>
</evidence>
<evidence type="ECO:0000259" key="4">
    <source>
        <dbReference type="Pfam" id="PF04586"/>
    </source>
</evidence>
<dbReference type="Pfam" id="PF04586">
    <property type="entry name" value="Peptidase_S78"/>
    <property type="match status" value="1"/>
</dbReference>
<keyword evidence="6" id="KW-1185">Reference proteome</keyword>
<reference evidence="5" key="1">
    <citation type="journal article" date="2014" name="Int. J. Syst. Evol. Microbiol.">
        <title>Complete genome sequence of Corynebacterium casei LMG S-19264T (=DSM 44701T), isolated from a smear-ripened cheese.</title>
        <authorList>
            <consortium name="US DOE Joint Genome Institute (JGI-PGF)"/>
            <person name="Walter F."/>
            <person name="Albersmeier A."/>
            <person name="Kalinowski J."/>
            <person name="Ruckert C."/>
        </authorList>
    </citation>
    <scope>NUCLEOTIDE SEQUENCE</scope>
    <source>
        <strain evidence="5">CCM 7905</strain>
    </source>
</reference>
<gene>
    <name evidence="5" type="ORF">GCM10007304_14750</name>
</gene>
<reference evidence="5" key="2">
    <citation type="submission" date="2020-09" db="EMBL/GenBank/DDBJ databases">
        <authorList>
            <person name="Sun Q."/>
            <person name="Sedlacek I."/>
        </authorList>
    </citation>
    <scope>NUCLEOTIDE SEQUENCE</scope>
    <source>
        <strain evidence="5">CCM 7905</strain>
    </source>
</reference>
<dbReference type="NCBIfam" id="TIGR01543">
    <property type="entry name" value="proheadase_HK97"/>
    <property type="match status" value="1"/>
</dbReference>
<keyword evidence="2" id="KW-0645">Protease</keyword>
<keyword evidence="1" id="KW-1188">Viral release from host cell</keyword>
<dbReference type="RefSeq" id="WP_188544192.1">
    <property type="nucleotide sequence ID" value="NZ_BMCU01000002.1"/>
</dbReference>
<protein>
    <recommendedName>
        <fullName evidence="4">Prohead serine protease domain-containing protein</fullName>
    </recommendedName>
</protein>
<name>A0A917CXD9_9NOCA</name>
<dbReference type="Proteomes" id="UP000654257">
    <property type="component" value="Unassembled WGS sequence"/>
</dbReference>
<dbReference type="GO" id="GO:0006508">
    <property type="term" value="P:proteolysis"/>
    <property type="evidence" value="ECO:0007669"/>
    <property type="project" value="UniProtKB-KW"/>
</dbReference>
<dbReference type="AlphaFoldDB" id="A0A917CXD9"/>
<evidence type="ECO:0000256" key="1">
    <source>
        <dbReference type="ARBA" id="ARBA00022612"/>
    </source>
</evidence>
<comment type="caution">
    <text evidence="5">The sequence shown here is derived from an EMBL/GenBank/DDBJ whole genome shotgun (WGS) entry which is preliminary data.</text>
</comment>
<keyword evidence="3" id="KW-0378">Hydrolase</keyword>
<dbReference type="InterPro" id="IPR006433">
    <property type="entry name" value="Prohead_protease"/>
</dbReference>